<dbReference type="AlphaFoldDB" id="A0A7S3JIK8"/>
<feature type="region of interest" description="Disordered" evidence="1">
    <location>
        <begin position="1"/>
        <end position="22"/>
    </location>
</feature>
<accession>A0A7S3JIK8</accession>
<dbReference type="EMBL" id="HBII01032701">
    <property type="protein sequence ID" value="CAE0354640.1"/>
    <property type="molecule type" value="Transcribed_RNA"/>
</dbReference>
<reference evidence="2" key="1">
    <citation type="submission" date="2021-01" db="EMBL/GenBank/DDBJ databases">
        <authorList>
            <person name="Corre E."/>
            <person name="Pelletier E."/>
            <person name="Niang G."/>
            <person name="Scheremetjew M."/>
            <person name="Finn R."/>
            <person name="Kale V."/>
            <person name="Holt S."/>
            <person name="Cochrane G."/>
            <person name="Meng A."/>
            <person name="Brown T."/>
            <person name="Cohen L."/>
        </authorList>
    </citation>
    <scope>NUCLEOTIDE SEQUENCE</scope>
    <source>
        <strain evidence="2">FSP1.4</strain>
    </source>
</reference>
<feature type="compositionally biased region" description="Basic residues" evidence="1">
    <location>
        <begin position="1"/>
        <end position="10"/>
    </location>
</feature>
<evidence type="ECO:0000256" key="1">
    <source>
        <dbReference type="SAM" id="MobiDB-lite"/>
    </source>
</evidence>
<sequence>MSSRCYKKHPQNNPGLEQSQHWKRVDVRQKKITRGLSSLSKEFILSYLSKFAPSKQMFFKTVDLLLKEHFPYIFRTQRIQALGGLGKIVLMSKFESAVKYCAYLSKRDKAEILRYGNSFTEIK</sequence>
<organism evidence="2">
    <name type="scientific">Euplotes harpa</name>
    <dbReference type="NCBI Taxonomy" id="151035"/>
    <lineage>
        <taxon>Eukaryota</taxon>
        <taxon>Sar</taxon>
        <taxon>Alveolata</taxon>
        <taxon>Ciliophora</taxon>
        <taxon>Intramacronucleata</taxon>
        <taxon>Spirotrichea</taxon>
        <taxon>Hypotrichia</taxon>
        <taxon>Euplotida</taxon>
        <taxon>Euplotidae</taxon>
        <taxon>Euplotes</taxon>
    </lineage>
</organism>
<gene>
    <name evidence="2" type="ORF">EHAR0213_LOCUS13556</name>
</gene>
<evidence type="ECO:0000313" key="2">
    <source>
        <dbReference type="EMBL" id="CAE0354640.1"/>
    </source>
</evidence>
<proteinExistence type="predicted"/>
<name>A0A7S3JIK8_9SPIT</name>
<protein>
    <submittedName>
        <fullName evidence="2">Uncharacterized protein</fullName>
    </submittedName>
</protein>